<evidence type="ECO:0000256" key="1">
    <source>
        <dbReference type="SAM" id="Phobius"/>
    </source>
</evidence>
<accession>A0A381FKJ3</accession>
<dbReference type="AlphaFoldDB" id="A0A381FKJ3"/>
<dbReference type="EMBL" id="UFVR01000004">
    <property type="protein sequence ID" value="SUX47059.1"/>
    <property type="molecule type" value="Genomic_DNA"/>
</dbReference>
<evidence type="ECO:0000313" key="4">
    <source>
        <dbReference type="Proteomes" id="UP000254282"/>
    </source>
</evidence>
<evidence type="ECO:0000313" key="3">
    <source>
        <dbReference type="EMBL" id="SUX47059.1"/>
    </source>
</evidence>
<keyword evidence="1" id="KW-1133">Transmembrane helix</keyword>
<dbReference type="Proteomes" id="UP000254282">
    <property type="component" value="Unassembled WGS sequence"/>
</dbReference>
<keyword evidence="1" id="KW-0812">Transmembrane</keyword>
<feature type="transmembrane region" description="Helical" evidence="1">
    <location>
        <begin position="42"/>
        <end position="62"/>
    </location>
</feature>
<keyword evidence="1" id="KW-0472">Membrane</keyword>
<evidence type="ECO:0000313" key="2">
    <source>
        <dbReference type="EMBL" id="AZA61656.1"/>
    </source>
</evidence>
<feature type="transmembrane region" description="Helical" evidence="1">
    <location>
        <begin position="74"/>
        <end position="93"/>
    </location>
</feature>
<reference evidence="3 4" key="1">
    <citation type="submission" date="2018-06" db="EMBL/GenBank/DDBJ databases">
        <authorList>
            <consortium name="Pathogen Informatics"/>
            <person name="Doyle S."/>
        </authorList>
    </citation>
    <scope>NUCLEOTIDE SEQUENCE [LARGE SCALE GENOMIC DNA]</scope>
    <source>
        <strain evidence="3 4">NCTC13532</strain>
    </source>
</reference>
<protein>
    <submittedName>
        <fullName evidence="3">Uncharacterized protein</fullName>
    </submittedName>
</protein>
<reference evidence="2 5" key="2">
    <citation type="submission" date="2018-11" db="EMBL/GenBank/DDBJ databases">
        <title>Proposal to divide the Flavobacteriaceae and reorganize its genera based on Amino Acid Identity values calculated from whole genome sequences.</title>
        <authorList>
            <person name="Nicholson A.C."/>
            <person name="Gulvik C.A."/>
            <person name="Whitney A.M."/>
            <person name="Humrighouse B.W."/>
            <person name="Bell M."/>
            <person name="Holmes B."/>
            <person name="Steigerwalt A."/>
            <person name="Villarma A."/>
            <person name="Sheth M."/>
            <person name="Batra D."/>
            <person name="Pryor J."/>
            <person name="Bernardet J.-F."/>
            <person name="Hugo C."/>
            <person name="Kampfer P."/>
            <person name="Newman J."/>
            <person name="Mcquiston J.R."/>
        </authorList>
    </citation>
    <scope>NUCLEOTIDE SEQUENCE [LARGE SCALE GENOMIC DNA]</scope>
    <source>
        <strain evidence="2 5">G0211</strain>
    </source>
</reference>
<dbReference type="Proteomes" id="UP000269076">
    <property type="component" value="Chromosome"/>
</dbReference>
<feature type="transmembrane region" description="Helical" evidence="1">
    <location>
        <begin position="7"/>
        <end position="26"/>
    </location>
</feature>
<evidence type="ECO:0000313" key="5">
    <source>
        <dbReference type="Proteomes" id="UP000269076"/>
    </source>
</evidence>
<gene>
    <name evidence="2" type="ORF">EG340_11660</name>
    <name evidence="3" type="ORF">NCTC13532_02620</name>
</gene>
<organism evidence="3 4">
    <name type="scientific">Chryseobacterium indoltheticum</name>
    <dbReference type="NCBI Taxonomy" id="254"/>
    <lineage>
        <taxon>Bacteria</taxon>
        <taxon>Pseudomonadati</taxon>
        <taxon>Bacteroidota</taxon>
        <taxon>Flavobacteriia</taxon>
        <taxon>Flavobacteriales</taxon>
        <taxon>Weeksellaceae</taxon>
        <taxon>Chryseobacterium group</taxon>
        <taxon>Chryseobacterium</taxon>
    </lineage>
</organism>
<dbReference type="EMBL" id="CP033928">
    <property type="protein sequence ID" value="AZA61656.1"/>
    <property type="molecule type" value="Genomic_DNA"/>
</dbReference>
<proteinExistence type="predicted"/>
<name>A0A381FKJ3_9FLAO</name>
<sequence>MKNLRWFWLINYTITIYSFLLFYSVWNYEGSLYNVLSINDKFPFILSILIEWLQIPIVLVILIWKKQERSLIHWLYWIILLILSISKIILYFFSTGAVTYKS</sequence>